<gene>
    <name evidence="1" type="ORF">LCGC14_2315190</name>
</gene>
<evidence type="ECO:0000313" key="1">
    <source>
        <dbReference type="EMBL" id="KKL49471.1"/>
    </source>
</evidence>
<dbReference type="EMBL" id="LAZR01032947">
    <property type="protein sequence ID" value="KKL49471.1"/>
    <property type="molecule type" value="Genomic_DNA"/>
</dbReference>
<name>A0A0F9D726_9ZZZZ</name>
<reference evidence="1" key="1">
    <citation type="journal article" date="2015" name="Nature">
        <title>Complex archaea that bridge the gap between prokaryotes and eukaryotes.</title>
        <authorList>
            <person name="Spang A."/>
            <person name="Saw J.H."/>
            <person name="Jorgensen S.L."/>
            <person name="Zaremba-Niedzwiedzka K."/>
            <person name="Martijn J."/>
            <person name="Lind A.E."/>
            <person name="van Eijk R."/>
            <person name="Schleper C."/>
            <person name="Guy L."/>
            <person name="Ettema T.J."/>
        </authorList>
    </citation>
    <scope>NUCLEOTIDE SEQUENCE</scope>
</reference>
<organism evidence="1">
    <name type="scientific">marine sediment metagenome</name>
    <dbReference type="NCBI Taxonomy" id="412755"/>
    <lineage>
        <taxon>unclassified sequences</taxon>
        <taxon>metagenomes</taxon>
        <taxon>ecological metagenomes</taxon>
    </lineage>
</organism>
<sequence>MNENENNPLDELKEQLRVLSEKRNSTTIFFYASGDIDYYRSTNTYPK</sequence>
<dbReference type="AlphaFoldDB" id="A0A0F9D726"/>
<protein>
    <submittedName>
        <fullName evidence="1">Uncharacterized protein</fullName>
    </submittedName>
</protein>
<comment type="caution">
    <text evidence="1">The sequence shown here is derived from an EMBL/GenBank/DDBJ whole genome shotgun (WGS) entry which is preliminary data.</text>
</comment>
<accession>A0A0F9D726</accession>
<proteinExistence type="predicted"/>